<dbReference type="SMART" id="SM00460">
    <property type="entry name" value="TGc"/>
    <property type="match status" value="1"/>
</dbReference>
<gene>
    <name evidence="4" type="ORF">SAMN05216388_101664</name>
</gene>
<evidence type="ECO:0000259" key="3">
    <source>
        <dbReference type="SMART" id="SM00460"/>
    </source>
</evidence>
<evidence type="ECO:0000256" key="1">
    <source>
        <dbReference type="SAM" id="MobiDB-lite"/>
    </source>
</evidence>
<dbReference type="Pfam" id="PF01841">
    <property type="entry name" value="Transglut_core"/>
    <property type="match status" value="1"/>
</dbReference>
<keyword evidence="2" id="KW-0812">Transmembrane</keyword>
<dbReference type="RefSeq" id="WP_092661899.1">
    <property type="nucleotide sequence ID" value="NZ_FOCX01000016.1"/>
</dbReference>
<dbReference type="SUPFAM" id="SSF54001">
    <property type="entry name" value="Cysteine proteinases"/>
    <property type="match status" value="1"/>
</dbReference>
<feature type="region of interest" description="Disordered" evidence="1">
    <location>
        <begin position="265"/>
        <end position="284"/>
    </location>
</feature>
<keyword evidence="5" id="KW-1185">Reference proteome</keyword>
<dbReference type="AlphaFoldDB" id="A0A1H8RH00"/>
<feature type="region of interest" description="Disordered" evidence="1">
    <location>
        <begin position="884"/>
        <end position="905"/>
    </location>
</feature>
<keyword evidence="2" id="KW-0472">Membrane</keyword>
<organism evidence="4 5">
    <name type="scientific">Halorientalis persicus</name>
    <dbReference type="NCBI Taxonomy" id="1367881"/>
    <lineage>
        <taxon>Archaea</taxon>
        <taxon>Methanobacteriati</taxon>
        <taxon>Methanobacteriota</taxon>
        <taxon>Stenosarchaea group</taxon>
        <taxon>Halobacteria</taxon>
        <taxon>Halobacteriales</taxon>
        <taxon>Haloarculaceae</taxon>
        <taxon>Halorientalis</taxon>
    </lineage>
</organism>
<sequence>MASDAETASRERAHTAIALLAIAGFVLVAIVLPTVGADAPGRSLLPGNASGEAGSADGSGALGEVLSGRAGGSASGGSGGQASLVDGLMGSLSGAGGTPGSGAGTQTPGSGGGSGFGALNPGQRTGVGSQGSPLSDSLRSQSSEPHFLVRSSAATYWRTGAYARYTGTGWTGQGEANRAAWPRRPGVAAEDRRTITQEYRLLRSASALPAAWEPVDVDGPRTENVRLTDQGGLQYTGNRLPANATYTVTSAAPPRDPARLRAAGTDYPDGIEDRYTDLPDSTPDRLRSFTDDLTADTESPYGAAVAIESWLESNKGYSLNASHEGGDVADQFVFEMERGYCEYFASTMAVMLRTQDIPARYVVGYSTGEPRANGTYLVRAMNAHAWVEVYVPDTGWVRFDPTPGRSRLASEFRAYQRAAENGNAEAAARRFLESASREDGGNPFRPNEGGGSPGGQSPAGGQSGADDGGNDTDRNGTEIAETYNHTESGSPGETFDVDGASSVQVSLVSDPVPGQSVAVRVERDGDPLADVAVAFDGRRIGTTNASGLVTGTVPFSATLDVTVTVPDETAAPAGSAALALGNPTGTPRQRAAGTETNTTRSFDVPTDVAVGIEGDPGPGETVTVNATIAGRPVPGANVSVNGTTAGRTDADGRLDVSLPVSERASVRVERGEAAGNRSLELANLSVDVSGFALPGLSVTVSVTDGGEPVSGATVGVGDSTVETGEGGTAKVSLPLAPGATVTAETPAGLTETQPVRMRFLTAGLVSLFALGVLAGAYLLRRRALAAGRSLREQVRVALHWLSGAFVSALVALAVRGEALLAALPAFLRRVRDTLAALACELAAAVRARKTDLGRLPGPRALLARLLAAIRGLLAGVRDSLPGGDAAAEPDGATATTAGTPTDAPAARERVRRAWREFREQVPVADHRTKTPGELAREGVDAGFPRTAVRTLRDAIRDVEYGRRDPDEYVDAVDDARRELTPASDDDSEGATATDGGAPGEASDASEPEDGERS</sequence>
<feature type="compositionally biased region" description="Low complexity" evidence="1">
    <location>
        <begin position="132"/>
        <end position="143"/>
    </location>
</feature>
<name>A0A1H8RH00_9EURY</name>
<evidence type="ECO:0000256" key="2">
    <source>
        <dbReference type="SAM" id="Phobius"/>
    </source>
</evidence>
<feature type="transmembrane region" description="Helical" evidence="2">
    <location>
        <begin position="759"/>
        <end position="779"/>
    </location>
</feature>
<feature type="transmembrane region" description="Helical" evidence="2">
    <location>
        <begin position="800"/>
        <end position="827"/>
    </location>
</feature>
<feature type="domain" description="Transglutaminase-like" evidence="3">
    <location>
        <begin position="333"/>
        <end position="403"/>
    </location>
</feature>
<feature type="region of interest" description="Disordered" evidence="1">
    <location>
        <begin position="434"/>
        <end position="477"/>
    </location>
</feature>
<feature type="region of interest" description="Disordered" evidence="1">
    <location>
        <begin position="90"/>
        <end position="146"/>
    </location>
</feature>
<reference evidence="5" key="1">
    <citation type="submission" date="2016-10" db="EMBL/GenBank/DDBJ databases">
        <authorList>
            <person name="Varghese N."/>
            <person name="Submissions S."/>
        </authorList>
    </citation>
    <scope>NUCLEOTIDE SEQUENCE [LARGE SCALE GENOMIC DNA]</scope>
    <source>
        <strain evidence="5">IBRC-M 10043</strain>
    </source>
</reference>
<accession>A0A1H8RH00</accession>
<feature type="region of interest" description="Disordered" evidence="1">
    <location>
        <begin position="966"/>
        <end position="1013"/>
    </location>
</feature>
<feature type="compositionally biased region" description="Low complexity" evidence="1">
    <location>
        <begin position="884"/>
        <end position="904"/>
    </location>
</feature>
<feature type="compositionally biased region" description="Basic and acidic residues" evidence="1">
    <location>
        <begin position="271"/>
        <end position="284"/>
    </location>
</feature>
<evidence type="ECO:0000313" key="5">
    <source>
        <dbReference type="Proteomes" id="UP000198775"/>
    </source>
</evidence>
<dbReference type="PANTHER" id="PTHR42736">
    <property type="entry name" value="PROTEIN-GLUTAMINE GAMMA-GLUTAMYLTRANSFERASE"/>
    <property type="match status" value="1"/>
</dbReference>
<proteinExistence type="predicted"/>
<dbReference type="EMBL" id="FOCX01000016">
    <property type="protein sequence ID" value="SEO65721.1"/>
    <property type="molecule type" value="Genomic_DNA"/>
</dbReference>
<dbReference type="InterPro" id="IPR052901">
    <property type="entry name" value="Bact_TGase-like"/>
</dbReference>
<feature type="compositionally biased region" description="Gly residues" evidence="1">
    <location>
        <begin position="448"/>
        <end position="467"/>
    </location>
</feature>
<feature type="compositionally biased region" description="Gly residues" evidence="1">
    <location>
        <begin position="93"/>
        <end position="116"/>
    </location>
</feature>
<dbReference type="InterPro" id="IPR038765">
    <property type="entry name" value="Papain-like_cys_pep_sf"/>
</dbReference>
<keyword evidence="2" id="KW-1133">Transmembrane helix</keyword>
<dbReference type="Proteomes" id="UP000198775">
    <property type="component" value="Unassembled WGS sequence"/>
</dbReference>
<dbReference type="Gene3D" id="3.10.620.30">
    <property type="match status" value="1"/>
</dbReference>
<feature type="region of interest" description="Disordered" evidence="1">
    <location>
        <begin position="576"/>
        <end position="601"/>
    </location>
</feature>
<evidence type="ECO:0000313" key="4">
    <source>
        <dbReference type="EMBL" id="SEO65721.1"/>
    </source>
</evidence>
<dbReference type="InterPro" id="IPR002931">
    <property type="entry name" value="Transglutaminase-like"/>
</dbReference>
<feature type="compositionally biased region" description="Acidic residues" evidence="1">
    <location>
        <begin position="1003"/>
        <end position="1013"/>
    </location>
</feature>
<protein>
    <submittedName>
        <fullName evidence="4">Transglutaminase-like superfamily protein</fullName>
    </submittedName>
</protein>
<dbReference type="PANTHER" id="PTHR42736:SF1">
    <property type="entry name" value="PROTEIN-GLUTAMINE GAMMA-GLUTAMYLTRANSFERASE"/>
    <property type="match status" value="1"/>
</dbReference>
<dbReference type="OrthoDB" id="18481at2157"/>